<dbReference type="RefSeq" id="WP_162361957.1">
    <property type="nucleotide sequence ID" value="NZ_CP047591.1"/>
</dbReference>
<evidence type="ECO:0000313" key="3">
    <source>
        <dbReference type="EMBL" id="QHI72187.1"/>
    </source>
</evidence>
<dbReference type="Proteomes" id="UP000463883">
    <property type="component" value="Chromosome"/>
</dbReference>
<gene>
    <name evidence="3" type="ORF">Ami3637_07030</name>
</gene>
<keyword evidence="1" id="KW-0732">Signal</keyword>
<sequence length="189" mass="20492">MKKIKFLFLAMILSVSMLPCSAFAASSPINVTVDGVPVKWTDAAPYVDANNRTMVPLRPIGEAMGLEVDWDNSDQSVTFSTAYDEKDAVSQGAVKDTDNDGKQDSFLGGSGVVFTLNEKMAVTVLLYCKLGADLDTAEPSDSEAGIINMDTAAVMTNNRTYAPVKYLAEFYGYTVKWDQKTNTVVLTSE</sequence>
<dbReference type="Pfam" id="PF07833">
    <property type="entry name" value="Cu_amine_oxidN1"/>
    <property type="match status" value="2"/>
</dbReference>
<reference evidence="3 4" key="1">
    <citation type="submission" date="2020-01" db="EMBL/GenBank/DDBJ databases">
        <title>Genomic analysis of Aminipila sp. CBA3637.</title>
        <authorList>
            <person name="Kim Y.B."/>
            <person name="Roh S.W."/>
        </authorList>
    </citation>
    <scope>NUCLEOTIDE SEQUENCE [LARGE SCALE GENOMIC DNA]</scope>
    <source>
        <strain evidence="3 4">CBA3637</strain>
    </source>
</reference>
<protein>
    <recommendedName>
        <fullName evidence="2">Copper amine oxidase-like N-terminal domain-containing protein</fullName>
    </recommendedName>
</protein>
<name>A0A6P1ME56_9FIRM</name>
<feature type="domain" description="Copper amine oxidase-like N-terminal" evidence="2">
    <location>
        <begin position="33"/>
        <end position="81"/>
    </location>
</feature>
<dbReference type="SUPFAM" id="SSF55383">
    <property type="entry name" value="Copper amine oxidase, domain N"/>
    <property type="match status" value="2"/>
</dbReference>
<evidence type="ECO:0000313" key="4">
    <source>
        <dbReference type="Proteomes" id="UP000463883"/>
    </source>
</evidence>
<dbReference type="AlphaFoldDB" id="A0A6P1ME56"/>
<dbReference type="Gene3D" id="3.30.457.10">
    <property type="entry name" value="Copper amine oxidase-like, N-terminal domain"/>
    <property type="match status" value="1"/>
</dbReference>
<feature type="signal peptide" evidence="1">
    <location>
        <begin position="1"/>
        <end position="24"/>
    </location>
</feature>
<proteinExistence type="predicted"/>
<evidence type="ECO:0000259" key="2">
    <source>
        <dbReference type="Pfam" id="PF07833"/>
    </source>
</evidence>
<dbReference type="InterPro" id="IPR036582">
    <property type="entry name" value="Mao_N_sf"/>
</dbReference>
<dbReference type="EMBL" id="CP047591">
    <property type="protein sequence ID" value="QHI72187.1"/>
    <property type="molecule type" value="Genomic_DNA"/>
</dbReference>
<feature type="chain" id="PRO_5026748373" description="Copper amine oxidase-like N-terminal domain-containing protein" evidence="1">
    <location>
        <begin position="25"/>
        <end position="189"/>
    </location>
</feature>
<dbReference type="KEGG" id="amic:Ami3637_07030"/>
<feature type="domain" description="Copper amine oxidase-like N-terminal" evidence="2">
    <location>
        <begin position="147"/>
        <end position="185"/>
    </location>
</feature>
<dbReference type="InterPro" id="IPR012854">
    <property type="entry name" value="Cu_amine_oxidase-like_N"/>
</dbReference>
<keyword evidence="4" id="KW-1185">Reference proteome</keyword>
<accession>A0A6P1ME56</accession>
<evidence type="ECO:0000256" key="1">
    <source>
        <dbReference type="SAM" id="SignalP"/>
    </source>
</evidence>
<organism evidence="3 4">
    <name type="scientific">Aminipila terrae</name>
    <dbReference type="NCBI Taxonomy" id="2697030"/>
    <lineage>
        <taxon>Bacteria</taxon>
        <taxon>Bacillati</taxon>
        <taxon>Bacillota</taxon>
        <taxon>Clostridia</taxon>
        <taxon>Peptostreptococcales</taxon>
        <taxon>Anaerovoracaceae</taxon>
        <taxon>Aminipila</taxon>
    </lineage>
</organism>